<dbReference type="GO" id="GO:0071949">
    <property type="term" value="F:FAD binding"/>
    <property type="evidence" value="ECO:0007669"/>
    <property type="project" value="TreeGrafter"/>
</dbReference>
<proteinExistence type="inferred from homology"/>
<dbReference type="Pfam" id="PF01619">
    <property type="entry name" value="Pro_dh"/>
    <property type="match status" value="1"/>
</dbReference>
<dbReference type="SUPFAM" id="SSF51730">
    <property type="entry name" value="FAD-linked oxidoreductase"/>
    <property type="match status" value="1"/>
</dbReference>
<comment type="catalytic activity">
    <reaction evidence="8 9">
        <text>L-proline + a quinone = (S)-1-pyrroline-5-carboxylate + a quinol + H(+)</text>
        <dbReference type="Rhea" id="RHEA:23784"/>
        <dbReference type="ChEBI" id="CHEBI:15378"/>
        <dbReference type="ChEBI" id="CHEBI:17388"/>
        <dbReference type="ChEBI" id="CHEBI:24646"/>
        <dbReference type="ChEBI" id="CHEBI:60039"/>
        <dbReference type="ChEBI" id="CHEBI:132124"/>
        <dbReference type="EC" id="1.5.5.2"/>
    </reaction>
</comment>
<gene>
    <name evidence="11" type="primary">PRODH2</name>
    <name evidence="11" type="synonym">prodh2</name>
</gene>
<evidence type="ECO:0000256" key="3">
    <source>
        <dbReference type="ARBA" id="ARBA00022630"/>
    </source>
</evidence>
<protein>
    <recommendedName>
        <fullName evidence="9">Proline dehydrogenase</fullName>
        <ecNumber evidence="9">1.5.5.2</ecNumber>
    </recommendedName>
</protein>
<sequence length="459" mass="52695">MHLLSVSSWRALSSRLAPLCLRTLSGEAAVSMSFEDGHAFRLKQTREILRALAVFRMCSFPFLVNNSMKLMEVSRLLLRQRLFALLMKSTAYGQFVAGETMPEIRFTMEKLSMMGMRPMLAVPIEEDLGEMKTGESQYNQNLETMLECVKISHSGSKVTYPMMQLKVTALLSAELCTKITMLLTDSQLREKHFGLDCIVRALEGQDVNFPSLSEGETQHFLCAMRRLNRVGEYAREHKVRVLVDAEYTYINPTLTLVTLAMMKKFNRSEPWIWNTYQCYLKDSFSLLSQDLDLAAQEGFAFGVKLVRGAYMDKERKLAKEQGYPDPVHKSWEDTNRSYHKSLNRMLEMAAQDGKWYNLIVATHNEESVKHAIDRMKALGISKDASSVCFGQLLGMCDHVSLTLGQHGFAIYKSIPYGPINDVLPYLVRRAQENRTVLQGIRKERDLLRRELWRRLLKRT</sequence>
<evidence type="ECO:0000259" key="10">
    <source>
        <dbReference type="Pfam" id="PF01619"/>
    </source>
</evidence>
<dbReference type="GO" id="GO:0004657">
    <property type="term" value="F:proline dehydrogenase activity"/>
    <property type="evidence" value="ECO:0007669"/>
    <property type="project" value="UniProtKB-EC"/>
</dbReference>
<dbReference type="OrthoDB" id="5464at2759"/>
<dbReference type="InterPro" id="IPR029041">
    <property type="entry name" value="FAD-linked_oxidoreductase-like"/>
</dbReference>
<comment type="similarity">
    <text evidence="2 9">Belongs to the proline oxidase family.</text>
</comment>
<dbReference type="InterPro" id="IPR015659">
    <property type="entry name" value="Proline_oxidase"/>
</dbReference>
<dbReference type="Proteomes" id="UP000694620">
    <property type="component" value="Chromosome 12"/>
</dbReference>
<evidence type="ECO:0000256" key="2">
    <source>
        <dbReference type="ARBA" id="ARBA00005869"/>
    </source>
</evidence>
<evidence type="ECO:0000256" key="6">
    <source>
        <dbReference type="ARBA" id="ARBA00023062"/>
    </source>
</evidence>
<keyword evidence="5 9" id="KW-0560">Oxidoreductase</keyword>
<dbReference type="PANTHER" id="PTHR13914:SF29">
    <property type="entry name" value="HYDROXYPROLINE DEHYDROGENASE"/>
    <property type="match status" value="1"/>
</dbReference>
<keyword evidence="6 9" id="KW-0642">Proline metabolism</keyword>
<reference evidence="11" key="1">
    <citation type="submission" date="2021-06" db="EMBL/GenBank/DDBJ databases">
        <authorList>
            <consortium name="Wellcome Sanger Institute Data Sharing"/>
        </authorList>
    </citation>
    <scope>NUCLEOTIDE SEQUENCE [LARGE SCALE GENOMIC DNA]</scope>
</reference>
<keyword evidence="4 9" id="KW-0274">FAD</keyword>
<dbReference type="InterPro" id="IPR002872">
    <property type="entry name" value="Proline_DH_dom"/>
</dbReference>
<dbReference type="EC" id="1.5.5.2" evidence="9"/>
<dbReference type="CTD" id="58510"/>
<reference evidence="11" key="3">
    <citation type="submission" date="2025-09" db="UniProtKB">
        <authorList>
            <consortium name="Ensembl"/>
        </authorList>
    </citation>
    <scope>IDENTIFICATION</scope>
</reference>
<dbReference type="RefSeq" id="XP_028670698.1">
    <property type="nucleotide sequence ID" value="XM_028814865.2"/>
</dbReference>
<dbReference type="Ensembl" id="ENSECRT00000034439.1">
    <property type="protein sequence ID" value="ENSECRP00000033707.1"/>
    <property type="gene ID" value="ENSECRG00000022818.1"/>
</dbReference>
<feature type="domain" description="Proline dehydrogenase" evidence="10">
    <location>
        <begin position="128"/>
        <end position="438"/>
    </location>
</feature>
<keyword evidence="12" id="KW-1185">Reference proteome</keyword>
<evidence type="ECO:0000313" key="11">
    <source>
        <dbReference type="Ensembl" id="ENSECRP00000033707.1"/>
    </source>
</evidence>
<dbReference type="PANTHER" id="PTHR13914">
    <property type="entry name" value="PROLINE OXIDASE"/>
    <property type="match status" value="1"/>
</dbReference>
<evidence type="ECO:0000256" key="1">
    <source>
        <dbReference type="ARBA" id="ARBA00001974"/>
    </source>
</evidence>
<evidence type="ECO:0000313" key="12">
    <source>
        <dbReference type="Proteomes" id="UP000694620"/>
    </source>
</evidence>
<comment type="function">
    <text evidence="9">Converts proline to delta-1-pyrroline-5-carboxylate.</text>
</comment>
<evidence type="ECO:0000256" key="7">
    <source>
        <dbReference type="ARBA" id="ARBA00048242"/>
    </source>
</evidence>
<evidence type="ECO:0000256" key="4">
    <source>
        <dbReference type="ARBA" id="ARBA00022827"/>
    </source>
</evidence>
<organism evidence="11 12">
    <name type="scientific">Erpetoichthys calabaricus</name>
    <name type="common">Rope fish</name>
    <name type="synonym">Calamoichthys calabaricus</name>
    <dbReference type="NCBI Taxonomy" id="27687"/>
    <lineage>
        <taxon>Eukaryota</taxon>
        <taxon>Metazoa</taxon>
        <taxon>Chordata</taxon>
        <taxon>Craniata</taxon>
        <taxon>Vertebrata</taxon>
        <taxon>Euteleostomi</taxon>
        <taxon>Actinopterygii</taxon>
        <taxon>Polypteriformes</taxon>
        <taxon>Polypteridae</taxon>
        <taxon>Erpetoichthys</taxon>
    </lineage>
</organism>
<dbReference type="GO" id="GO:0010133">
    <property type="term" value="P:L-proline catabolic process to L-glutamate"/>
    <property type="evidence" value="ECO:0007669"/>
    <property type="project" value="TreeGrafter"/>
</dbReference>
<dbReference type="AlphaFoldDB" id="A0A8C4TQ06"/>
<reference evidence="11" key="2">
    <citation type="submission" date="2025-08" db="UniProtKB">
        <authorList>
            <consortium name="Ensembl"/>
        </authorList>
    </citation>
    <scope>IDENTIFICATION</scope>
</reference>
<evidence type="ECO:0000256" key="8">
    <source>
        <dbReference type="ARBA" id="ARBA00048779"/>
    </source>
</evidence>
<evidence type="ECO:0000256" key="9">
    <source>
        <dbReference type="RuleBase" id="RU364054"/>
    </source>
</evidence>
<dbReference type="GeneID" id="114661703"/>
<keyword evidence="3 9" id="KW-0285">Flavoprotein</keyword>
<comment type="cofactor">
    <cofactor evidence="1 9">
        <name>FAD</name>
        <dbReference type="ChEBI" id="CHEBI:57692"/>
    </cofactor>
</comment>
<name>A0A8C4TQ06_ERPCA</name>
<accession>A0A8C4TQ06</accession>
<dbReference type="Gene3D" id="3.20.20.220">
    <property type="match status" value="1"/>
</dbReference>
<comment type="catalytic activity">
    <reaction evidence="7">
        <text>trans-4-hydroxy-L-proline + a quinone = (3R,5S)-1-pyrroline-3-hydroxy-5-carboxylate + a quinol + H(+)</text>
        <dbReference type="Rhea" id="RHEA:52512"/>
        <dbReference type="ChEBI" id="CHEBI:15378"/>
        <dbReference type="ChEBI" id="CHEBI:24646"/>
        <dbReference type="ChEBI" id="CHEBI:58375"/>
        <dbReference type="ChEBI" id="CHEBI:62612"/>
        <dbReference type="ChEBI" id="CHEBI:132124"/>
        <dbReference type="EC" id="1.5.5.3"/>
    </reaction>
</comment>
<evidence type="ECO:0000256" key="5">
    <source>
        <dbReference type="ARBA" id="ARBA00023002"/>
    </source>
</evidence>
<dbReference type="GO" id="GO:0005739">
    <property type="term" value="C:mitochondrion"/>
    <property type="evidence" value="ECO:0007669"/>
    <property type="project" value="TreeGrafter"/>
</dbReference>
<dbReference type="GeneTree" id="ENSGT00390000006265"/>